<feature type="region of interest" description="Disordered" evidence="1">
    <location>
        <begin position="63"/>
        <end position="193"/>
    </location>
</feature>
<feature type="compositionally biased region" description="Polar residues" evidence="1">
    <location>
        <begin position="102"/>
        <end position="112"/>
    </location>
</feature>
<dbReference type="AlphaFoldDB" id="A0A7I8VJ62"/>
<gene>
    <name evidence="2" type="ORF">DGYR_LOCUS4960</name>
</gene>
<reference evidence="2 3" key="1">
    <citation type="submission" date="2020-08" db="EMBL/GenBank/DDBJ databases">
        <authorList>
            <person name="Hejnol A."/>
        </authorList>
    </citation>
    <scope>NUCLEOTIDE SEQUENCE [LARGE SCALE GENOMIC DNA]</scope>
</reference>
<dbReference type="Proteomes" id="UP000549394">
    <property type="component" value="Unassembled WGS sequence"/>
</dbReference>
<evidence type="ECO:0000313" key="2">
    <source>
        <dbReference type="EMBL" id="CAD5116323.1"/>
    </source>
</evidence>
<evidence type="ECO:0000313" key="3">
    <source>
        <dbReference type="Proteomes" id="UP000549394"/>
    </source>
</evidence>
<name>A0A7I8VJ62_9ANNE</name>
<protein>
    <submittedName>
        <fullName evidence="2">Uncharacterized protein</fullName>
    </submittedName>
</protein>
<organism evidence="2 3">
    <name type="scientific">Dimorphilus gyrociliatus</name>
    <dbReference type="NCBI Taxonomy" id="2664684"/>
    <lineage>
        <taxon>Eukaryota</taxon>
        <taxon>Metazoa</taxon>
        <taxon>Spiralia</taxon>
        <taxon>Lophotrochozoa</taxon>
        <taxon>Annelida</taxon>
        <taxon>Polychaeta</taxon>
        <taxon>Polychaeta incertae sedis</taxon>
        <taxon>Dinophilidae</taxon>
        <taxon>Dimorphilus</taxon>
    </lineage>
</organism>
<feature type="compositionally biased region" description="Polar residues" evidence="1">
    <location>
        <begin position="135"/>
        <end position="144"/>
    </location>
</feature>
<feature type="compositionally biased region" description="Polar residues" evidence="1">
    <location>
        <begin position="84"/>
        <end position="94"/>
    </location>
</feature>
<proteinExistence type="predicted"/>
<feature type="compositionally biased region" description="Basic and acidic residues" evidence="1">
    <location>
        <begin position="153"/>
        <end position="163"/>
    </location>
</feature>
<feature type="region of interest" description="Disordered" evidence="1">
    <location>
        <begin position="1"/>
        <end position="26"/>
    </location>
</feature>
<comment type="caution">
    <text evidence="2">The sequence shown here is derived from an EMBL/GenBank/DDBJ whole genome shotgun (WGS) entry which is preliminary data.</text>
</comment>
<accession>A0A7I8VJ62</accession>
<sequence>MGKNSDESDMNNLKTSKIKMVGSYMKRTDHHLESEIKDLSKELKHKLGRIDGEAGQVRLKANQLVDEQENAASSRRSSLEDSKSLTPKRSSVSGSEGLLVPQSKNSNRRASMTTVSTPNSNTNTPRSPAKRNSIVDISSGNRRQSVPAIHLARSREQLKKSQDSSKSAANHSSRRVSISSSLNEEEEEEIIGPNSLDYLKECRYLRIPGHVERELSIDEVFGDN</sequence>
<keyword evidence="3" id="KW-1185">Reference proteome</keyword>
<evidence type="ECO:0000256" key="1">
    <source>
        <dbReference type="SAM" id="MobiDB-lite"/>
    </source>
</evidence>
<feature type="compositionally biased region" description="Low complexity" evidence="1">
    <location>
        <begin position="113"/>
        <end position="127"/>
    </location>
</feature>
<dbReference type="EMBL" id="CAJFCJ010000006">
    <property type="protein sequence ID" value="CAD5116323.1"/>
    <property type="molecule type" value="Genomic_DNA"/>
</dbReference>